<sequence length="155" mass="17158">MSVRSIVERCGGADIGRMNYTRMYFLLRTFCLWSVECLDIGEMVESRVMFGLASVLMSGEEMRTRVYSESALGGNSCDFRAGVCFDEWRGDEDSCKVRSGVGVVRILSGREMNSTSLYLLVSNSSKPGTSLNKNILFGYDQLGLRCPASVLTRGD</sequence>
<gene>
    <name evidence="1" type="ORF">BJ508DRAFT_89625</name>
</gene>
<dbReference type="Proteomes" id="UP000275078">
    <property type="component" value="Unassembled WGS sequence"/>
</dbReference>
<proteinExistence type="predicted"/>
<evidence type="ECO:0000313" key="2">
    <source>
        <dbReference type="Proteomes" id="UP000275078"/>
    </source>
</evidence>
<organism evidence="1 2">
    <name type="scientific">Ascobolus immersus RN42</name>
    <dbReference type="NCBI Taxonomy" id="1160509"/>
    <lineage>
        <taxon>Eukaryota</taxon>
        <taxon>Fungi</taxon>
        <taxon>Dikarya</taxon>
        <taxon>Ascomycota</taxon>
        <taxon>Pezizomycotina</taxon>
        <taxon>Pezizomycetes</taxon>
        <taxon>Pezizales</taxon>
        <taxon>Ascobolaceae</taxon>
        <taxon>Ascobolus</taxon>
    </lineage>
</organism>
<dbReference type="AlphaFoldDB" id="A0A3N4HAP3"/>
<protein>
    <submittedName>
        <fullName evidence="1">Uncharacterized protein</fullName>
    </submittedName>
</protein>
<accession>A0A3N4HAP3</accession>
<dbReference type="EMBL" id="ML119916">
    <property type="protein sequence ID" value="RPA71573.1"/>
    <property type="molecule type" value="Genomic_DNA"/>
</dbReference>
<reference evidence="1 2" key="1">
    <citation type="journal article" date="2018" name="Nat. Ecol. Evol.">
        <title>Pezizomycetes genomes reveal the molecular basis of ectomycorrhizal truffle lifestyle.</title>
        <authorList>
            <person name="Murat C."/>
            <person name="Payen T."/>
            <person name="Noel B."/>
            <person name="Kuo A."/>
            <person name="Morin E."/>
            <person name="Chen J."/>
            <person name="Kohler A."/>
            <person name="Krizsan K."/>
            <person name="Balestrini R."/>
            <person name="Da Silva C."/>
            <person name="Montanini B."/>
            <person name="Hainaut M."/>
            <person name="Levati E."/>
            <person name="Barry K.W."/>
            <person name="Belfiori B."/>
            <person name="Cichocki N."/>
            <person name="Clum A."/>
            <person name="Dockter R.B."/>
            <person name="Fauchery L."/>
            <person name="Guy J."/>
            <person name="Iotti M."/>
            <person name="Le Tacon F."/>
            <person name="Lindquist E.A."/>
            <person name="Lipzen A."/>
            <person name="Malagnac F."/>
            <person name="Mello A."/>
            <person name="Molinier V."/>
            <person name="Miyauchi S."/>
            <person name="Poulain J."/>
            <person name="Riccioni C."/>
            <person name="Rubini A."/>
            <person name="Sitrit Y."/>
            <person name="Splivallo R."/>
            <person name="Traeger S."/>
            <person name="Wang M."/>
            <person name="Zifcakova L."/>
            <person name="Wipf D."/>
            <person name="Zambonelli A."/>
            <person name="Paolocci F."/>
            <person name="Nowrousian M."/>
            <person name="Ottonello S."/>
            <person name="Baldrian P."/>
            <person name="Spatafora J.W."/>
            <person name="Henrissat B."/>
            <person name="Nagy L.G."/>
            <person name="Aury J.M."/>
            <person name="Wincker P."/>
            <person name="Grigoriev I.V."/>
            <person name="Bonfante P."/>
            <person name="Martin F.M."/>
        </authorList>
    </citation>
    <scope>NUCLEOTIDE SEQUENCE [LARGE SCALE GENOMIC DNA]</scope>
    <source>
        <strain evidence="1 2">RN42</strain>
    </source>
</reference>
<name>A0A3N4HAP3_ASCIM</name>
<keyword evidence="2" id="KW-1185">Reference proteome</keyword>
<evidence type="ECO:0000313" key="1">
    <source>
        <dbReference type="EMBL" id="RPA71573.1"/>
    </source>
</evidence>